<accession>A0A1B7TJX3</accession>
<dbReference type="InterPro" id="IPR052061">
    <property type="entry name" value="PTE-AB_protein"/>
</dbReference>
<dbReference type="AlphaFoldDB" id="A0A1B7TJX3"/>
<sequence length="226" mass="26101">MQIIEDEAVINDLNNHLATKYKHDNPKSIVISKQSELIPREHALNHVGINLFRHKERFCIDPVFVRHENASDYDNIELSCYFHLGKQLLNPKDKTTYKGALTLVMDEVLCFTGFPKLPHKKGVTASLTLEFLKDEIPVDQLLVLNCKIKEQKGRKCITTCELVPVYDKNTRPPLKSEFWGCFNWLKTGDFEPSDNDILAKGTCVLVEPKWFKYFNWIDIFSGDATR</sequence>
<dbReference type="Proteomes" id="UP000092321">
    <property type="component" value="Unassembled WGS sequence"/>
</dbReference>
<reference evidence="2" key="1">
    <citation type="journal article" date="2016" name="Proc. Natl. Acad. Sci. U.S.A.">
        <title>Comparative genomics of biotechnologically important yeasts.</title>
        <authorList>
            <person name="Riley R."/>
            <person name="Haridas S."/>
            <person name="Wolfe K.H."/>
            <person name="Lopes M.R."/>
            <person name="Hittinger C.T."/>
            <person name="Goeker M."/>
            <person name="Salamov A.A."/>
            <person name="Wisecaver J.H."/>
            <person name="Long T.M."/>
            <person name="Calvey C.H."/>
            <person name="Aerts A.L."/>
            <person name="Barry K.W."/>
            <person name="Choi C."/>
            <person name="Clum A."/>
            <person name="Coughlan A.Y."/>
            <person name="Deshpande S."/>
            <person name="Douglass A.P."/>
            <person name="Hanson S.J."/>
            <person name="Klenk H.-P."/>
            <person name="LaButti K.M."/>
            <person name="Lapidus A."/>
            <person name="Lindquist E.A."/>
            <person name="Lipzen A.M."/>
            <person name="Meier-Kolthoff J.P."/>
            <person name="Ohm R.A."/>
            <person name="Otillar R.P."/>
            <person name="Pangilinan J.L."/>
            <person name="Peng Y."/>
            <person name="Rokas A."/>
            <person name="Rosa C.A."/>
            <person name="Scheuner C."/>
            <person name="Sibirny A.A."/>
            <person name="Slot J.C."/>
            <person name="Stielow J.B."/>
            <person name="Sun H."/>
            <person name="Kurtzman C.P."/>
            <person name="Blackwell M."/>
            <person name="Grigoriev I.V."/>
            <person name="Jeffries T.W."/>
        </authorList>
    </citation>
    <scope>NUCLEOTIDE SEQUENCE [LARGE SCALE GENOMIC DNA]</scope>
    <source>
        <strain evidence="2">NRRL Y-1626</strain>
    </source>
</reference>
<comment type="caution">
    <text evidence="1">The sequence shown here is derived from an EMBL/GenBank/DDBJ whole genome shotgun (WGS) entry which is preliminary data.</text>
</comment>
<dbReference type="SUPFAM" id="SSF54637">
    <property type="entry name" value="Thioesterase/thiol ester dehydrase-isomerase"/>
    <property type="match status" value="1"/>
</dbReference>
<dbReference type="PANTHER" id="PTHR47260">
    <property type="entry name" value="UPF0644 PROTEIN PB2B4.06"/>
    <property type="match status" value="1"/>
</dbReference>
<evidence type="ECO:0000313" key="2">
    <source>
        <dbReference type="Proteomes" id="UP000092321"/>
    </source>
</evidence>
<evidence type="ECO:0000313" key="1">
    <source>
        <dbReference type="EMBL" id="OBA29023.1"/>
    </source>
</evidence>
<keyword evidence="2" id="KW-1185">Reference proteome</keyword>
<dbReference type="EMBL" id="LXPE01000001">
    <property type="protein sequence ID" value="OBA29023.1"/>
    <property type="molecule type" value="Genomic_DNA"/>
</dbReference>
<dbReference type="OrthoDB" id="506431at2759"/>
<gene>
    <name evidence="1" type="ORF">HANVADRAFT_20603</name>
</gene>
<dbReference type="Gene3D" id="3.10.129.10">
    <property type="entry name" value="Hotdog Thioesterase"/>
    <property type="match status" value="1"/>
</dbReference>
<protein>
    <recommendedName>
        <fullName evidence="3">Thioesterase domain-containing protein</fullName>
    </recommendedName>
</protein>
<name>A0A1B7TJX3_9ASCO</name>
<organism evidence="1 2">
    <name type="scientific">Hanseniaspora valbyensis NRRL Y-1626</name>
    <dbReference type="NCBI Taxonomy" id="766949"/>
    <lineage>
        <taxon>Eukaryota</taxon>
        <taxon>Fungi</taxon>
        <taxon>Dikarya</taxon>
        <taxon>Ascomycota</taxon>
        <taxon>Saccharomycotina</taxon>
        <taxon>Saccharomycetes</taxon>
        <taxon>Saccharomycodales</taxon>
        <taxon>Saccharomycodaceae</taxon>
        <taxon>Hanseniaspora</taxon>
    </lineage>
</organism>
<dbReference type="InterPro" id="IPR029069">
    <property type="entry name" value="HotDog_dom_sf"/>
</dbReference>
<proteinExistence type="predicted"/>
<evidence type="ECO:0008006" key="3">
    <source>
        <dbReference type="Google" id="ProtNLM"/>
    </source>
</evidence>
<dbReference type="PANTHER" id="PTHR47260:SF4">
    <property type="entry name" value="MIOREX COMPLEX COMPONENT 3"/>
    <property type="match status" value="1"/>
</dbReference>